<comment type="caution">
    <text evidence="1">The sequence shown here is derived from an EMBL/GenBank/DDBJ whole genome shotgun (WGS) entry which is preliminary data.</text>
</comment>
<evidence type="ECO:0000313" key="2">
    <source>
        <dbReference type="Proteomes" id="UP000255207"/>
    </source>
</evidence>
<protein>
    <submittedName>
        <fullName evidence="1">Uncharacterized protein</fullName>
    </submittedName>
</protein>
<reference evidence="2" key="1">
    <citation type="submission" date="2018-07" db="EMBL/GenBank/DDBJ databases">
        <authorList>
            <person name="Safronova V.I."/>
            <person name="Chirak E.R."/>
            <person name="Sazanova A.L."/>
        </authorList>
    </citation>
    <scope>NUCLEOTIDE SEQUENCE [LARGE SCALE GENOMIC DNA]</scope>
    <source>
        <strain evidence="2">RCAM04685</strain>
    </source>
</reference>
<name>A0A370LDN8_9HYPH</name>
<keyword evidence="2" id="KW-1185">Reference proteome</keyword>
<dbReference type="Proteomes" id="UP000255207">
    <property type="component" value="Unassembled WGS sequence"/>
</dbReference>
<proteinExistence type="predicted"/>
<evidence type="ECO:0000313" key="1">
    <source>
        <dbReference type="EMBL" id="RDJ29665.1"/>
    </source>
</evidence>
<gene>
    <name evidence="1" type="ORF">DWE98_03790</name>
</gene>
<sequence length="74" mass="8580">MVTTTQYFDRVIVDVTDQSEPMEVEFGRSSYWGDENLVYLTVNDRSLIMDDATGRAFYEAMMKLGSYLGYDQSR</sequence>
<accession>A0A370LDN8</accession>
<dbReference type="AlphaFoldDB" id="A0A370LDN8"/>
<dbReference type="EMBL" id="QQTP01000001">
    <property type="protein sequence ID" value="RDJ29665.1"/>
    <property type="molecule type" value="Genomic_DNA"/>
</dbReference>
<organism evidence="1 2">
    <name type="scientific">Bosea caraganae</name>
    <dbReference type="NCBI Taxonomy" id="2763117"/>
    <lineage>
        <taxon>Bacteria</taxon>
        <taxon>Pseudomonadati</taxon>
        <taxon>Pseudomonadota</taxon>
        <taxon>Alphaproteobacteria</taxon>
        <taxon>Hyphomicrobiales</taxon>
        <taxon>Boseaceae</taxon>
        <taxon>Bosea</taxon>
    </lineage>
</organism>